<comment type="caution">
    <text evidence="3">The sequence shown here is derived from an EMBL/GenBank/DDBJ whole genome shotgun (WGS) entry which is preliminary data.</text>
</comment>
<dbReference type="Gene3D" id="3.40.50.11550">
    <property type="match status" value="1"/>
</dbReference>
<gene>
    <name evidence="3" type="ORF">PS732_00166</name>
</gene>
<reference evidence="3 4" key="1">
    <citation type="submission" date="2019-09" db="EMBL/GenBank/DDBJ databases">
        <authorList>
            <person name="Chandra G."/>
            <person name="Truman W A."/>
        </authorList>
    </citation>
    <scope>NUCLEOTIDE SEQUENCE [LARGE SCALE GENOMIC DNA]</scope>
    <source>
        <strain evidence="3">PS732</strain>
    </source>
</reference>
<evidence type="ECO:0000313" key="4">
    <source>
        <dbReference type="Proteomes" id="UP000325779"/>
    </source>
</evidence>
<name>A0ABD7V9D7_PSEFL</name>
<evidence type="ECO:0000256" key="1">
    <source>
        <dbReference type="SAM" id="MobiDB-lite"/>
    </source>
</evidence>
<dbReference type="EMBL" id="CABVIJ010000001">
    <property type="protein sequence ID" value="VVO48067.1"/>
    <property type="molecule type" value="Genomic_DNA"/>
</dbReference>
<dbReference type="InterPro" id="IPR046673">
    <property type="entry name" value="ToxA_N"/>
</dbReference>
<organism evidence="3 4">
    <name type="scientific">Pseudomonas fluorescens</name>
    <dbReference type="NCBI Taxonomy" id="294"/>
    <lineage>
        <taxon>Bacteria</taxon>
        <taxon>Pseudomonadati</taxon>
        <taxon>Pseudomonadota</taxon>
        <taxon>Gammaproteobacteria</taxon>
        <taxon>Pseudomonadales</taxon>
        <taxon>Pseudomonadaceae</taxon>
        <taxon>Pseudomonas</taxon>
    </lineage>
</organism>
<dbReference type="Proteomes" id="UP000325779">
    <property type="component" value="Unassembled WGS sequence"/>
</dbReference>
<feature type="compositionally biased region" description="Low complexity" evidence="1">
    <location>
        <begin position="602"/>
        <end position="611"/>
    </location>
</feature>
<protein>
    <recommendedName>
        <fullName evidence="2">Dermonecrotic toxin N-terminal domain-containing protein</fullName>
    </recommendedName>
</protein>
<evidence type="ECO:0000259" key="2">
    <source>
        <dbReference type="Pfam" id="PF20178"/>
    </source>
</evidence>
<feature type="domain" description="Dermonecrotic toxin N-terminal" evidence="2">
    <location>
        <begin position="28"/>
        <end position="286"/>
    </location>
</feature>
<evidence type="ECO:0000313" key="3">
    <source>
        <dbReference type="EMBL" id="VVO48067.1"/>
    </source>
</evidence>
<proteinExistence type="predicted"/>
<sequence>MNAVEQRLLPNTADKNTLKIIAAAVVQTCPGLYDTAHQIASELLVRKGIPDVDPDRVYFHRFNTAQSSSQSFTGWEHTGEKPYESLTLTQLMIHRFRATDQDNADLLDLYDGFYTGGPEAEYFDHRNEVRLHGNEVLEDFWNIDFSSRYEEKLTAFWNRHADDFRTLAKCNFLNLAVQALELKQLSGSDFQWIVGAVIGPVTWPVTLAMLQSPHDASSDVRAFDIAGHVASNLLRIVAPDGRQILYLPGAAPAFVFMETPADMHWWALEQMNEASRREALLSHFTLADRQQITEGLTHLMNQLVGTWGRADHHLINQQDHAISGDAFRWLGESTRTAMFAEARLSMTSNGDLRKKLWIGYLSAGLKVFSPMAAVGWPVALPVIGASIASMGLNIDQAVNGKTASDRKAGVLGAVISGIDALFNIPFLKGSGAMLETGVQVEASEAAEMAELSGSDSALDPPQSSVVEAPDLIEPALEVPGLTPAEHAVPPPIPDKYLCNELLDGLYADNASGQFQNIFRLDGDPPFAILMNDNPYYVRYFGDSSEGGYWAIVDPQRPNQFVHSLPVRLNAEGSWERMPALRLRGGGQCMGKPCAPTIELDSAETTETTESASPPPQVEPQTPRTRRLQIVPSAYDIDPTVRRSIKAWALNLNETHAELTPAADGALGMEDPFERYAAGRLKSLQVAARQFFNELPWITSPARPAITVSSQMSIAELADHLFESAHGLVVGETLDRIASMRFMIENMPALARHAKTLYMRGVLSDFAQVDLNRYFISGNLSADLRTYLTSLGTDPTGRFNALELVRVARENGVRVQGIDCAASYKMKSPSSPYDEQMIGTFLANNVMRSDAYINSPGKWMVLTGAQNTNTFRGLDGLSEIKGGIGLRIEEAGMGEPMAVDVDPGVEVHQGALSDEAAAPINNDVLRADLRLRMPAGPVIWTEDSLENLLHRRGMFIFTKINGTCTLLHRSKQDVLVRTHVTQLAEGGVSLHRPGWPRVNDIRFANLKELSQRLTAMGLSLQSRLPD</sequence>
<dbReference type="RefSeq" id="WP_150595760.1">
    <property type="nucleotide sequence ID" value="NZ_CABVIJ010000001.1"/>
</dbReference>
<feature type="region of interest" description="Disordered" evidence="1">
    <location>
        <begin position="602"/>
        <end position="623"/>
    </location>
</feature>
<dbReference type="CDD" id="cd14729">
    <property type="entry name" value="RtxA-like"/>
    <property type="match status" value="1"/>
</dbReference>
<dbReference type="SUPFAM" id="SSF159501">
    <property type="entry name" value="EreA/ChaN-like"/>
    <property type="match status" value="1"/>
</dbReference>
<dbReference type="Pfam" id="PF20178">
    <property type="entry name" value="ToxA_N"/>
    <property type="match status" value="1"/>
</dbReference>
<dbReference type="AlphaFoldDB" id="A0ABD7V9D7"/>
<accession>A0ABD7V9D7</accession>